<gene>
    <name evidence="2" type="ORF">ACFPZF_06710</name>
</gene>
<sequence>MTMTMLAAPSAEALAARRPHGKVWAPPKTPLASQKSVKGKDLKPGKLDAPKFPVPGDWKPATPTAVPTGSATVALPDGNAVQAGKLPVKVAKGEQKSARSVKVEVAPGDKGKAAGVAGPVVALTDTDASTEDHSVKVALDLKALQGAGWADRARLVELPVCALTTPEKAECQTQKPVASSVDPKTGVLTAQVTLPAASDRTATKSSLPDGAGGKTVQAGFVQAAAAPSATVLAAASSSDGAMGGYSASPLSPSMAWGAGSNVGNFTYSYPIQTPASIAGAEQTVSLSYDSSSVDGRTSAQNAQASWIGEGWDFQPGFIERSYRGCDKDGITNSGDQCWAGQNASLNLGGHSGTLVRDDATGVWRIQGDDGSKVEQLTGAANEAKNGEFWRVTTSDGVQYYFGQNHLPGGNHGDPATNSVEYMPVYSPKSGDDCYDSAKGNASWCQEGWRWNLDYVVDPHQNLVAAGRTTAAAR</sequence>
<keyword evidence="3" id="KW-1185">Reference proteome</keyword>
<comment type="caution">
    <text evidence="2">The sequence shown here is derived from an EMBL/GenBank/DDBJ whole genome shotgun (WGS) entry which is preliminary data.</text>
</comment>
<feature type="compositionally biased region" description="Low complexity" evidence="1">
    <location>
        <begin position="1"/>
        <end position="16"/>
    </location>
</feature>
<protein>
    <submittedName>
        <fullName evidence="2">Uncharacterized protein</fullName>
    </submittedName>
</protein>
<organism evidence="2 3">
    <name type="scientific">Kitasatospora cinereorecta</name>
    <dbReference type="NCBI Taxonomy" id="285560"/>
    <lineage>
        <taxon>Bacteria</taxon>
        <taxon>Bacillati</taxon>
        <taxon>Actinomycetota</taxon>
        <taxon>Actinomycetes</taxon>
        <taxon>Kitasatosporales</taxon>
        <taxon>Streptomycetaceae</taxon>
        <taxon>Kitasatospora</taxon>
    </lineage>
</organism>
<feature type="region of interest" description="Disordered" evidence="1">
    <location>
        <begin position="1"/>
        <end position="65"/>
    </location>
</feature>
<name>A0ABW0V5A6_9ACTN</name>
<evidence type="ECO:0000256" key="1">
    <source>
        <dbReference type="SAM" id="MobiDB-lite"/>
    </source>
</evidence>
<feature type="compositionally biased region" description="Basic and acidic residues" evidence="1">
    <location>
        <begin position="38"/>
        <end position="49"/>
    </location>
</feature>
<dbReference type="RefSeq" id="WP_380230721.1">
    <property type="nucleotide sequence ID" value="NZ_JBHSOC010000008.1"/>
</dbReference>
<accession>A0ABW0V5A6</accession>
<dbReference type="EMBL" id="JBHSOC010000008">
    <property type="protein sequence ID" value="MFC5641046.1"/>
    <property type="molecule type" value="Genomic_DNA"/>
</dbReference>
<dbReference type="Proteomes" id="UP001596066">
    <property type="component" value="Unassembled WGS sequence"/>
</dbReference>
<evidence type="ECO:0000313" key="3">
    <source>
        <dbReference type="Proteomes" id="UP001596066"/>
    </source>
</evidence>
<evidence type="ECO:0000313" key="2">
    <source>
        <dbReference type="EMBL" id="MFC5641046.1"/>
    </source>
</evidence>
<reference evidence="3" key="1">
    <citation type="journal article" date="2019" name="Int. J. Syst. Evol. Microbiol.">
        <title>The Global Catalogue of Microorganisms (GCM) 10K type strain sequencing project: providing services to taxonomists for standard genome sequencing and annotation.</title>
        <authorList>
            <consortium name="The Broad Institute Genomics Platform"/>
            <consortium name="The Broad Institute Genome Sequencing Center for Infectious Disease"/>
            <person name="Wu L."/>
            <person name="Ma J."/>
        </authorList>
    </citation>
    <scope>NUCLEOTIDE SEQUENCE [LARGE SCALE GENOMIC DNA]</scope>
    <source>
        <strain evidence="3">CGMCC 4.1622</strain>
    </source>
</reference>
<proteinExistence type="predicted"/>